<evidence type="ECO:0000256" key="6">
    <source>
        <dbReference type="ARBA" id="ARBA00022989"/>
    </source>
</evidence>
<evidence type="ECO:0000256" key="4">
    <source>
        <dbReference type="ARBA" id="ARBA00022771"/>
    </source>
</evidence>
<keyword evidence="11" id="KW-1185">Reference proteome</keyword>
<dbReference type="EMBL" id="JACIIZ010000015">
    <property type="protein sequence ID" value="MBB6254042.1"/>
    <property type="molecule type" value="Genomic_DNA"/>
</dbReference>
<dbReference type="AlphaFoldDB" id="A0A7X0B2A5"/>
<feature type="domain" description="RanBP2-type" evidence="9">
    <location>
        <begin position="407"/>
        <end position="426"/>
    </location>
</feature>
<evidence type="ECO:0000256" key="3">
    <source>
        <dbReference type="ARBA" id="ARBA00022723"/>
    </source>
</evidence>
<dbReference type="SUPFAM" id="SSF48452">
    <property type="entry name" value="TPR-like"/>
    <property type="match status" value="2"/>
</dbReference>
<keyword evidence="5" id="KW-0862">Zinc</keyword>
<dbReference type="InterPro" id="IPR011990">
    <property type="entry name" value="TPR-like_helical_dom_sf"/>
</dbReference>
<reference evidence="10 11" key="1">
    <citation type="submission" date="2020-08" db="EMBL/GenBank/DDBJ databases">
        <title>Genomic Encyclopedia of Type Strains, Phase IV (KMG-IV): sequencing the most valuable type-strain genomes for metagenomic binning, comparative biology and taxonomic classification.</title>
        <authorList>
            <person name="Goeker M."/>
        </authorList>
    </citation>
    <scope>NUCLEOTIDE SEQUENCE [LARGE SCALE GENOMIC DNA]</scope>
    <source>
        <strain evidence="10 11">DSM 22198</strain>
    </source>
</reference>
<keyword evidence="4" id="KW-0863">Zinc-finger</keyword>
<comment type="caution">
    <text evidence="10">The sequence shown here is derived from an EMBL/GenBank/DDBJ whole genome shotgun (WGS) entry which is preliminary data.</text>
</comment>
<keyword evidence="6 8" id="KW-1133">Transmembrane helix</keyword>
<evidence type="ECO:0000259" key="9">
    <source>
        <dbReference type="PROSITE" id="PS01358"/>
    </source>
</evidence>
<keyword evidence="3" id="KW-0479">Metal-binding</keyword>
<evidence type="ECO:0000256" key="1">
    <source>
        <dbReference type="ARBA" id="ARBA00004370"/>
    </source>
</evidence>
<dbReference type="InterPro" id="IPR010817">
    <property type="entry name" value="HemY_N"/>
</dbReference>
<keyword evidence="7 8" id="KW-0472">Membrane</keyword>
<evidence type="ECO:0000313" key="11">
    <source>
        <dbReference type="Proteomes" id="UP000539175"/>
    </source>
</evidence>
<dbReference type="Pfam" id="PF07219">
    <property type="entry name" value="HemY_N"/>
    <property type="match status" value="1"/>
</dbReference>
<organism evidence="10 11">
    <name type="scientific">Nitrospirillum iridis</name>
    <dbReference type="NCBI Taxonomy" id="765888"/>
    <lineage>
        <taxon>Bacteria</taxon>
        <taxon>Pseudomonadati</taxon>
        <taxon>Pseudomonadota</taxon>
        <taxon>Alphaproteobacteria</taxon>
        <taxon>Rhodospirillales</taxon>
        <taxon>Azospirillaceae</taxon>
        <taxon>Nitrospirillum</taxon>
    </lineage>
</organism>
<sequence>MRRTLWFLLRLGLVIALAVWVAQRPGTIRLDWQGYIIQTEVGVVALALLALGVVAYALVRLVLLVWRSPRRLGAGRRTSRRTRGYQALSQGLLAVAAGDGPAATRLATKAEGLLNEPALTLLLSAQAAQLAGDEALAATHFTAMRERGAMLKRPDMAFVGLRGLALQALAAGDTQGALALVREAGALRPKARWPLVTQLDLQARAGDWTAASATLDALTSVKALPADTLRRHRAAVLVERSRAAEAGGALDQALSLARKAHDLEPGSVPAAVQAARLLAGTGSARAATRALEQAWRLTPHPTLAVAWGRAGEKAGDAADPLARVKRLEALVALDPSVPEAHVALANAATEARLWGLARGHLTRALTARPSARVYRLLAAVALAEHGPGAEERGHLASAAKAPPDPAWVCGTCGGVNAAWGALCSHCGGFDTLVWRVPGGTAPGGTAKGADAETMGFLPPPEPPAGDGTGGGLARLSARLPSFPLGGTLGGTLGGLLPGKRSPGAS</sequence>
<evidence type="ECO:0000313" key="10">
    <source>
        <dbReference type="EMBL" id="MBB6254042.1"/>
    </source>
</evidence>
<keyword evidence="2 8" id="KW-0812">Transmembrane</keyword>
<evidence type="ECO:0000256" key="5">
    <source>
        <dbReference type="ARBA" id="ARBA00022833"/>
    </source>
</evidence>
<feature type="transmembrane region" description="Helical" evidence="8">
    <location>
        <begin position="42"/>
        <end position="66"/>
    </location>
</feature>
<evidence type="ECO:0000256" key="7">
    <source>
        <dbReference type="ARBA" id="ARBA00023136"/>
    </source>
</evidence>
<comment type="subcellular location">
    <subcellularLocation>
        <location evidence="1">Membrane</location>
    </subcellularLocation>
</comment>
<dbReference type="GO" id="GO:0016020">
    <property type="term" value="C:membrane"/>
    <property type="evidence" value="ECO:0007669"/>
    <property type="project" value="UniProtKB-SubCell"/>
</dbReference>
<dbReference type="Gene3D" id="1.25.40.10">
    <property type="entry name" value="Tetratricopeptide repeat domain"/>
    <property type="match status" value="1"/>
</dbReference>
<accession>A0A7X0B2A5</accession>
<gene>
    <name evidence="10" type="ORF">FHS74_004625</name>
</gene>
<evidence type="ECO:0000256" key="8">
    <source>
        <dbReference type="SAM" id="Phobius"/>
    </source>
</evidence>
<dbReference type="RefSeq" id="WP_184805849.1">
    <property type="nucleotide sequence ID" value="NZ_JACIIZ010000015.1"/>
</dbReference>
<dbReference type="InterPro" id="IPR001876">
    <property type="entry name" value="Znf_RanBP2"/>
</dbReference>
<evidence type="ECO:0000256" key="2">
    <source>
        <dbReference type="ARBA" id="ARBA00022692"/>
    </source>
</evidence>
<protein>
    <submittedName>
        <fullName evidence="10">HemY protein</fullName>
    </submittedName>
</protein>
<dbReference type="Proteomes" id="UP000539175">
    <property type="component" value="Unassembled WGS sequence"/>
</dbReference>
<proteinExistence type="predicted"/>
<dbReference type="PROSITE" id="PS01358">
    <property type="entry name" value="ZF_RANBP2_1"/>
    <property type="match status" value="1"/>
</dbReference>
<dbReference type="GO" id="GO:0008270">
    <property type="term" value="F:zinc ion binding"/>
    <property type="evidence" value="ECO:0007669"/>
    <property type="project" value="UniProtKB-KW"/>
</dbReference>
<name>A0A7X0B2A5_9PROT</name>